<proteinExistence type="predicted"/>
<sequence length="103" mass="11827">MCILDVISAPGAFCTETIHPYVSWMPEIDKLVDLREMKKPSLLDINILLEKKTFLKLGRNIVSESLLRLYLDEYEKLPWDALKYLIAGANYGGNVTDDLTFFK</sequence>
<name>A0A4U5VV70_COLLU</name>
<dbReference type="EMBL" id="CM014101">
    <property type="protein sequence ID" value="TKS92668.1"/>
    <property type="molecule type" value="Genomic_DNA"/>
</dbReference>
<keyword evidence="3" id="KW-1185">Reference proteome</keyword>
<evidence type="ECO:0000313" key="2">
    <source>
        <dbReference type="EMBL" id="TKS92668.1"/>
    </source>
</evidence>
<protein>
    <submittedName>
        <fullName evidence="2">Dynein heavy chain 2, axonemal</fullName>
    </submittedName>
</protein>
<dbReference type="Pfam" id="PF18198">
    <property type="entry name" value="AAA_lid_11"/>
    <property type="match status" value="1"/>
</dbReference>
<evidence type="ECO:0000259" key="1">
    <source>
        <dbReference type="Pfam" id="PF18198"/>
    </source>
</evidence>
<dbReference type="Proteomes" id="UP000298787">
    <property type="component" value="Chromosome 24"/>
</dbReference>
<gene>
    <name evidence="2" type="ORF">D9C73_027346</name>
</gene>
<dbReference type="InterPro" id="IPR041658">
    <property type="entry name" value="AAA_lid_11"/>
</dbReference>
<reference evidence="2 3" key="1">
    <citation type="submission" date="2019-01" db="EMBL/GenBank/DDBJ databases">
        <title>Genome Assembly of Collichthys lucidus.</title>
        <authorList>
            <person name="Cai M."/>
            <person name="Xiao S."/>
        </authorList>
    </citation>
    <scope>NUCLEOTIDE SEQUENCE [LARGE SCALE GENOMIC DNA]</scope>
    <source>
        <strain evidence="2">JT15FE1705JMU</strain>
        <tissue evidence="2">Muscle</tissue>
    </source>
</reference>
<organism evidence="2 3">
    <name type="scientific">Collichthys lucidus</name>
    <name type="common">Big head croaker</name>
    <name type="synonym">Sciaena lucida</name>
    <dbReference type="NCBI Taxonomy" id="240159"/>
    <lineage>
        <taxon>Eukaryota</taxon>
        <taxon>Metazoa</taxon>
        <taxon>Chordata</taxon>
        <taxon>Craniata</taxon>
        <taxon>Vertebrata</taxon>
        <taxon>Euteleostomi</taxon>
        <taxon>Actinopterygii</taxon>
        <taxon>Neopterygii</taxon>
        <taxon>Teleostei</taxon>
        <taxon>Neoteleostei</taxon>
        <taxon>Acanthomorphata</taxon>
        <taxon>Eupercaria</taxon>
        <taxon>Sciaenidae</taxon>
        <taxon>Collichthys</taxon>
    </lineage>
</organism>
<dbReference type="Gene3D" id="1.10.8.720">
    <property type="entry name" value="Region D6 of dynein motor"/>
    <property type="match status" value="1"/>
</dbReference>
<feature type="domain" description="Dynein heavy chain AAA lid" evidence="1">
    <location>
        <begin position="62"/>
        <end position="99"/>
    </location>
</feature>
<dbReference type="AlphaFoldDB" id="A0A4U5VV70"/>
<dbReference type="STRING" id="240159.A0A4U5VV70"/>
<evidence type="ECO:0000313" key="3">
    <source>
        <dbReference type="Proteomes" id="UP000298787"/>
    </source>
</evidence>
<accession>A0A4U5VV70</accession>
<dbReference type="InterPro" id="IPR042219">
    <property type="entry name" value="AAA_lid_11_sf"/>
</dbReference>